<feature type="compositionally biased region" description="Basic and acidic residues" evidence="2">
    <location>
        <begin position="180"/>
        <end position="190"/>
    </location>
</feature>
<name>A0A917WIB6_9ACTN</name>
<accession>A0A917WIB6</accession>
<gene>
    <name evidence="4" type="ORF">GCM10007977_005170</name>
</gene>
<dbReference type="InterPro" id="IPR045853">
    <property type="entry name" value="Pep_chain_release_fac_I_sf"/>
</dbReference>
<dbReference type="GO" id="GO:0043022">
    <property type="term" value="F:ribosome binding"/>
    <property type="evidence" value="ECO:0007669"/>
    <property type="project" value="TreeGrafter"/>
</dbReference>
<evidence type="ECO:0000313" key="4">
    <source>
        <dbReference type="EMBL" id="GGM07115.1"/>
    </source>
</evidence>
<dbReference type="NCBIfam" id="NF006718">
    <property type="entry name" value="PRK09256.1"/>
    <property type="match status" value="1"/>
</dbReference>
<feature type="compositionally biased region" description="Basic residues" evidence="2">
    <location>
        <begin position="191"/>
        <end position="203"/>
    </location>
</feature>
<proteinExistence type="inferred from homology"/>
<evidence type="ECO:0000256" key="1">
    <source>
        <dbReference type="ARBA" id="ARBA00010835"/>
    </source>
</evidence>
<evidence type="ECO:0000259" key="3">
    <source>
        <dbReference type="Pfam" id="PF00472"/>
    </source>
</evidence>
<dbReference type="GO" id="GO:0072344">
    <property type="term" value="P:rescue of stalled ribosome"/>
    <property type="evidence" value="ECO:0007669"/>
    <property type="project" value="TreeGrafter"/>
</dbReference>
<dbReference type="InterPro" id="IPR000352">
    <property type="entry name" value="Pep_chain_release_fac_I"/>
</dbReference>
<sequence>MADRGDLLSVEVLDQQRRRLHGIGHGVTFPLRPAETTSRRPRAGGEVTLKCNMQSGHRMLGGVDDDLRVTPDIALPRAELTWRFSRSGGPGGQSVNTTDSRVELRFDLAATAALPEPLKARALHRLAARLVDGVLSVVASEHRSQLQNRRAAEERLAAILAAAVAPPPRPRKRTKPSRGVIERRLSDKRHTSLRKQQRRRPDD</sequence>
<keyword evidence="5" id="KW-1185">Reference proteome</keyword>
<dbReference type="Pfam" id="PF00472">
    <property type="entry name" value="RF-1"/>
    <property type="match status" value="1"/>
</dbReference>
<dbReference type="GO" id="GO:0004045">
    <property type="term" value="F:peptidyl-tRNA hydrolase activity"/>
    <property type="evidence" value="ECO:0007669"/>
    <property type="project" value="TreeGrafter"/>
</dbReference>
<dbReference type="AlphaFoldDB" id="A0A917WIB6"/>
<reference evidence="4" key="1">
    <citation type="journal article" date="2014" name="Int. J. Syst. Evol. Microbiol.">
        <title>Complete genome sequence of Corynebacterium casei LMG S-19264T (=DSM 44701T), isolated from a smear-ripened cheese.</title>
        <authorList>
            <consortium name="US DOE Joint Genome Institute (JGI-PGF)"/>
            <person name="Walter F."/>
            <person name="Albersmeier A."/>
            <person name="Kalinowski J."/>
            <person name="Ruckert C."/>
        </authorList>
    </citation>
    <scope>NUCLEOTIDE SEQUENCE</scope>
    <source>
        <strain evidence="4">JCM 19831</strain>
    </source>
</reference>
<evidence type="ECO:0000256" key="2">
    <source>
        <dbReference type="SAM" id="MobiDB-lite"/>
    </source>
</evidence>
<dbReference type="PANTHER" id="PTHR47814">
    <property type="entry name" value="PEPTIDYL-TRNA HYDROLASE ARFB"/>
    <property type="match status" value="1"/>
</dbReference>
<feature type="region of interest" description="Disordered" evidence="2">
    <location>
        <begin position="162"/>
        <end position="203"/>
    </location>
</feature>
<organism evidence="4 5">
    <name type="scientific">Dactylosporangium sucinum</name>
    <dbReference type="NCBI Taxonomy" id="1424081"/>
    <lineage>
        <taxon>Bacteria</taxon>
        <taxon>Bacillati</taxon>
        <taxon>Actinomycetota</taxon>
        <taxon>Actinomycetes</taxon>
        <taxon>Micromonosporales</taxon>
        <taxon>Micromonosporaceae</taxon>
        <taxon>Dactylosporangium</taxon>
    </lineage>
</organism>
<dbReference type="PANTHER" id="PTHR47814:SF1">
    <property type="entry name" value="PEPTIDYL-TRNA HYDROLASE ARFB"/>
    <property type="match status" value="1"/>
</dbReference>
<dbReference type="Gene3D" id="3.30.160.20">
    <property type="match status" value="1"/>
</dbReference>
<comment type="caution">
    <text evidence="4">The sequence shown here is derived from an EMBL/GenBank/DDBJ whole genome shotgun (WGS) entry which is preliminary data.</text>
</comment>
<dbReference type="SUPFAM" id="SSF75620">
    <property type="entry name" value="Release factor"/>
    <property type="match status" value="1"/>
</dbReference>
<evidence type="ECO:0000313" key="5">
    <source>
        <dbReference type="Proteomes" id="UP000642070"/>
    </source>
</evidence>
<comment type="similarity">
    <text evidence="1">Belongs to the prokaryotic/mitochondrial release factor family.</text>
</comment>
<dbReference type="EMBL" id="BMPI01000002">
    <property type="protein sequence ID" value="GGM07115.1"/>
    <property type="molecule type" value="Genomic_DNA"/>
</dbReference>
<feature type="domain" description="Prokaryotic-type class I peptide chain release factors" evidence="3">
    <location>
        <begin position="72"/>
        <end position="198"/>
    </location>
</feature>
<reference evidence="4" key="2">
    <citation type="submission" date="2020-09" db="EMBL/GenBank/DDBJ databases">
        <authorList>
            <person name="Sun Q."/>
            <person name="Ohkuma M."/>
        </authorList>
    </citation>
    <scope>NUCLEOTIDE SEQUENCE</scope>
    <source>
        <strain evidence="4">JCM 19831</strain>
    </source>
</reference>
<dbReference type="GO" id="GO:0003747">
    <property type="term" value="F:translation release factor activity"/>
    <property type="evidence" value="ECO:0007669"/>
    <property type="project" value="InterPro"/>
</dbReference>
<dbReference type="Proteomes" id="UP000642070">
    <property type="component" value="Unassembled WGS sequence"/>
</dbReference>
<protein>
    <recommendedName>
        <fullName evidence="3">Prokaryotic-type class I peptide chain release factors domain-containing protein</fullName>
    </recommendedName>
</protein>